<accession>A0ABT9UXX5</accession>
<gene>
    <name evidence="1" type="ORF">J2S18_003152</name>
</gene>
<dbReference type="RefSeq" id="WP_307488190.1">
    <property type="nucleotide sequence ID" value="NZ_JAUSUF010000020.1"/>
</dbReference>
<protein>
    <recommendedName>
        <fullName evidence="3">SinR family protein</fullName>
    </recommendedName>
</protein>
<evidence type="ECO:0000313" key="1">
    <source>
        <dbReference type="EMBL" id="MDQ0151175.1"/>
    </source>
</evidence>
<keyword evidence="2" id="KW-1185">Reference proteome</keyword>
<evidence type="ECO:0008006" key="3">
    <source>
        <dbReference type="Google" id="ProtNLM"/>
    </source>
</evidence>
<reference evidence="1 2" key="1">
    <citation type="submission" date="2023-07" db="EMBL/GenBank/DDBJ databases">
        <title>Genomic Encyclopedia of Type Strains, Phase IV (KMG-IV): sequencing the most valuable type-strain genomes for metagenomic binning, comparative biology and taxonomic classification.</title>
        <authorList>
            <person name="Goeker M."/>
        </authorList>
    </citation>
    <scope>NUCLEOTIDE SEQUENCE [LARGE SCALE GENOMIC DNA]</scope>
    <source>
        <strain evidence="1 2">DSM 20694</strain>
    </source>
</reference>
<comment type="caution">
    <text evidence="1">The sequence shown here is derived from an EMBL/GenBank/DDBJ whole genome shotgun (WGS) entry which is preliminary data.</text>
</comment>
<sequence length="87" mass="10208">MVYSVTYDLNKTGQNYSKLYDALRSFPSWCHCVDSTWLIESYSDSKTIYEKLSPCLDSNDYILIIKVAKEYYGWLPSEAWDWIASKV</sequence>
<proteinExistence type="predicted"/>
<name>A0ABT9UXX5_9FIRM</name>
<dbReference type="Proteomes" id="UP001228504">
    <property type="component" value="Unassembled WGS sequence"/>
</dbReference>
<organism evidence="1 2">
    <name type="scientific">Eubacterium multiforme</name>
    <dbReference type="NCBI Taxonomy" id="83339"/>
    <lineage>
        <taxon>Bacteria</taxon>
        <taxon>Bacillati</taxon>
        <taxon>Bacillota</taxon>
        <taxon>Clostridia</taxon>
        <taxon>Eubacteriales</taxon>
        <taxon>Eubacteriaceae</taxon>
        <taxon>Eubacterium</taxon>
    </lineage>
</organism>
<dbReference type="EMBL" id="JAUSUF010000020">
    <property type="protein sequence ID" value="MDQ0151175.1"/>
    <property type="molecule type" value="Genomic_DNA"/>
</dbReference>
<evidence type="ECO:0000313" key="2">
    <source>
        <dbReference type="Proteomes" id="UP001228504"/>
    </source>
</evidence>